<evidence type="ECO:0008006" key="3">
    <source>
        <dbReference type="Google" id="ProtNLM"/>
    </source>
</evidence>
<evidence type="ECO:0000313" key="2">
    <source>
        <dbReference type="Proteomes" id="UP001208689"/>
    </source>
</evidence>
<sequence>MIIMKYIIGLVGMPGSGKSTALEIAKQFGEVVVMGDVVREEAKNRNIPINSQNLGQLAKSLRNQYGPDAIAQKCIQKMQSITNDFCFLDGIRSKHEMTVFAEKYLIKVVAIIVPDHIRHQWLISRNRQDDSSSIDDILERDKRELDFGVQTVIENADFQIENLGTIEELKLNCEKTFKELIFNDFS</sequence>
<dbReference type="PANTHER" id="PTHR41930">
    <property type="entry name" value="UPF0200 PROTEIN MJ1399"/>
    <property type="match status" value="1"/>
</dbReference>
<dbReference type="PANTHER" id="PTHR41930:SF1">
    <property type="entry name" value="DEPHOSPHO-COA KINASE"/>
    <property type="match status" value="1"/>
</dbReference>
<dbReference type="EMBL" id="CP104013">
    <property type="protein sequence ID" value="UYP47957.1"/>
    <property type="molecule type" value="Genomic_DNA"/>
</dbReference>
<reference evidence="1" key="1">
    <citation type="submission" date="2022-09" db="EMBL/GenBank/DDBJ databases">
        <title>Actin cytoskeleton and complex cell architecture in an #Asgard archaeon.</title>
        <authorList>
            <person name="Ponce Toledo R.I."/>
            <person name="Schleper C."/>
            <person name="Rodrigues Oliveira T."/>
            <person name="Wollweber F."/>
            <person name="Xu J."/>
            <person name="Rittmann S."/>
            <person name="Klingl A."/>
            <person name="Pilhofer M."/>
        </authorList>
    </citation>
    <scope>NUCLEOTIDE SEQUENCE</scope>
    <source>
        <strain evidence="1">B-35</strain>
    </source>
</reference>
<accession>A0ABY6HWR1</accession>
<gene>
    <name evidence="1" type="ORF">NEF87_004242</name>
</gene>
<dbReference type="InterPro" id="IPR027417">
    <property type="entry name" value="P-loop_NTPase"/>
</dbReference>
<keyword evidence="2" id="KW-1185">Reference proteome</keyword>
<dbReference type="Gene3D" id="3.40.50.300">
    <property type="entry name" value="P-loop containing nucleotide triphosphate hydrolases"/>
    <property type="match status" value="1"/>
</dbReference>
<proteinExistence type="predicted"/>
<dbReference type="SUPFAM" id="SSF52540">
    <property type="entry name" value="P-loop containing nucleoside triphosphate hydrolases"/>
    <property type="match status" value="1"/>
</dbReference>
<name>A0ABY6HWR1_9ARCH</name>
<evidence type="ECO:0000313" key="1">
    <source>
        <dbReference type="EMBL" id="UYP47957.1"/>
    </source>
</evidence>
<dbReference type="Proteomes" id="UP001208689">
    <property type="component" value="Chromosome"/>
</dbReference>
<organism evidence="1 2">
    <name type="scientific">Candidatus Lokiarchaeum ossiferum</name>
    <dbReference type="NCBI Taxonomy" id="2951803"/>
    <lineage>
        <taxon>Archaea</taxon>
        <taxon>Promethearchaeati</taxon>
        <taxon>Promethearchaeota</taxon>
        <taxon>Promethearchaeia</taxon>
        <taxon>Promethearchaeales</taxon>
        <taxon>Promethearchaeaceae</taxon>
        <taxon>Candidatus Lokiarchaeum</taxon>
    </lineage>
</organism>
<protein>
    <recommendedName>
        <fullName evidence="3">Dephospho-CoA kinase</fullName>
    </recommendedName>
</protein>
<dbReference type="Pfam" id="PF13207">
    <property type="entry name" value="AAA_17"/>
    <property type="match status" value="1"/>
</dbReference>